<proteinExistence type="predicted"/>
<dbReference type="EMBL" id="AP014959">
    <property type="protein sequence ID" value="BAS85892.1"/>
    <property type="molecule type" value="Genomic_DNA"/>
</dbReference>
<name>A0A0P0W2E9_ORYSJ</name>
<organism evidence="1 2">
    <name type="scientific">Oryza sativa subsp. japonica</name>
    <name type="common">Rice</name>
    <dbReference type="NCBI Taxonomy" id="39947"/>
    <lineage>
        <taxon>Eukaryota</taxon>
        <taxon>Viridiplantae</taxon>
        <taxon>Streptophyta</taxon>
        <taxon>Embryophyta</taxon>
        <taxon>Tracheophyta</taxon>
        <taxon>Spermatophyta</taxon>
        <taxon>Magnoliopsida</taxon>
        <taxon>Liliopsida</taxon>
        <taxon>Poales</taxon>
        <taxon>Poaceae</taxon>
        <taxon>BOP clade</taxon>
        <taxon>Oryzoideae</taxon>
        <taxon>Oryzeae</taxon>
        <taxon>Oryzinae</taxon>
        <taxon>Oryza</taxon>
        <taxon>Oryza sativa</taxon>
    </lineage>
</organism>
<dbReference type="AlphaFoldDB" id="A0A0P0W2E9"/>
<dbReference type="Proteomes" id="UP000059680">
    <property type="component" value="Chromosome 3"/>
</dbReference>
<protein>
    <submittedName>
        <fullName evidence="1">Os03g0697466 protein</fullName>
    </submittedName>
</protein>
<dbReference type="Gramene" id="Os03t0697466-00">
    <property type="protein sequence ID" value="Os03t0697466-00"/>
    <property type="gene ID" value="Os03g0697466"/>
</dbReference>
<dbReference type="InParanoid" id="A0A0P0W2E9"/>
<sequence>MFFRDFVRTNGGCLTLFWRNWGAVTPARPGDLGRWFVSNPWRLTTSVQERRPSLARIPETCSIRAARENDLLTNALGLGCHAATARI</sequence>
<reference evidence="2" key="1">
    <citation type="journal article" date="2005" name="Nature">
        <title>The map-based sequence of the rice genome.</title>
        <authorList>
            <consortium name="International rice genome sequencing project (IRGSP)"/>
            <person name="Matsumoto T."/>
            <person name="Wu J."/>
            <person name="Kanamori H."/>
            <person name="Katayose Y."/>
            <person name="Fujisawa M."/>
            <person name="Namiki N."/>
            <person name="Mizuno H."/>
            <person name="Yamamoto K."/>
            <person name="Antonio B.A."/>
            <person name="Baba T."/>
            <person name="Sakata K."/>
            <person name="Nagamura Y."/>
            <person name="Aoki H."/>
            <person name="Arikawa K."/>
            <person name="Arita K."/>
            <person name="Bito T."/>
            <person name="Chiden Y."/>
            <person name="Fujitsuka N."/>
            <person name="Fukunaka R."/>
            <person name="Hamada M."/>
            <person name="Harada C."/>
            <person name="Hayashi A."/>
            <person name="Hijishita S."/>
            <person name="Honda M."/>
            <person name="Hosokawa S."/>
            <person name="Ichikawa Y."/>
            <person name="Idonuma A."/>
            <person name="Iijima M."/>
            <person name="Ikeda M."/>
            <person name="Ikeno M."/>
            <person name="Ito K."/>
            <person name="Ito S."/>
            <person name="Ito T."/>
            <person name="Ito Y."/>
            <person name="Ito Y."/>
            <person name="Iwabuchi A."/>
            <person name="Kamiya K."/>
            <person name="Karasawa W."/>
            <person name="Kurita K."/>
            <person name="Katagiri S."/>
            <person name="Kikuta A."/>
            <person name="Kobayashi H."/>
            <person name="Kobayashi N."/>
            <person name="Machita K."/>
            <person name="Maehara T."/>
            <person name="Masukawa M."/>
            <person name="Mizubayashi T."/>
            <person name="Mukai Y."/>
            <person name="Nagasaki H."/>
            <person name="Nagata Y."/>
            <person name="Naito S."/>
            <person name="Nakashima M."/>
            <person name="Nakama Y."/>
            <person name="Nakamichi Y."/>
            <person name="Nakamura M."/>
            <person name="Meguro A."/>
            <person name="Negishi M."/>
            <person name="Ohta I."/>
            <person name="Ohta T."/>
            <person name="Okamoto M."/>
            <person name="Ono N."/>
            <person name="Saji S."/>
            <person name="Sakaguchi M."/>
            <person name="Sakai K."/>
            <person name="Shibata M."/>
            <person name="Shimokawa T."/>
            <person name="Song J."/>
            <person name="Takazaki Y."/>
            <person name="Terasawa K."/>
            <person name="Tsugane M."/>
            <person name="Tsuji K."/>
            <person name="Ueda S."/>
            <person name="Waki K."/>
            <person name="Yamagata H."/>
            <person name="Yamamoto M."/>
            <person name="Yamamoto S."/>
            <person name="Yamane H."/>
            <person name="Yoshiki S."/>
            <person name="Yoshihara R."/>
            <person name="Yukawa K."/>
            <person name="Zhong H."/>
            <person name="Yano M."/>
            <person name="Yuan Q."/>
            <person name="Ouyang S."/>
            <person name="Liu J."/>
            <person name="Jones K.M."/>
            <person name="Gansberger K."/>
            <person name="Moffat K."/>
            <person name="Hill J."/>
            <person name="Bera J."/>
            <person name="Fadrosh D."/>
            <person name="Jin S."/>
            <person name="Johri S."/>
            <person name="Kim M."/>
            <person name="Overton L."/>
            <person name="Reardon M."/>
            <person name="Tsitrin T."/>
            <person name="Vuong H."/>
            <person name="Weaver B."/>
            <person name="Ciecko A."/>
            <person name="Tallon L."/>
            <person name="Jackson J."/>
            <person name="Pai G."/>
            <person name="Aken S.V."/>
            <person name="Utterback T."/>
            <person name="Reidmuller S."/>
            <person name="Feldblyum T."/>
            <person name="Hsiao J."/>
            <person name="Zismann V."/>
            <person name="Iobst S."/>
            <person name="de Vazeille A.R."/>
            <person name="Buell C.R."/>
            <person name="Ying K."/>
            <person name="Li Y."/>
            <person name="Lu T."/>
            <person name="Huang Y."/>
            <person name="Zhao Q."/>
            <person name="Feng Q."/>
            <person name="Zhang L."/>
            <person name="Zhu J."/>
            <person name="Weng Q."/>
            <person name="Mu J."/>
            <person name="Lu Y."/>
            <person name="Fan D."/>
            <person name="Liu Y."/>
            <person name="Guan J."/>
            <person name="Zhang Y."/>
            <person name="Yu S."/>
            <person name="Liu X."/>
            <person name="Zhang Y."/>
            <person name="Hong G."/>
            <person name="Han B."/>
            <person name="Choisne N."/>
            <person name="Demange N."/>
            <person name="Orjeda G."/>
            <person name="Samain S."/>
            <person name="Cattolico L."/>
            <person name="Pelletier E."/>
            <person name="Couloux A."/>
            <person name="Segurens B."/>
            <person name="Wincker P."/>
            <person name="D'Hont A."/>
            <person name="Scarpelli C."/>
            <person name="Weissenbach J."/>
            <person name="Salanoubat M."/>
            <person name="Quetier F."/>
            <person name="Yu Y."/>
            <person name="Kim H.R."/>
            <person name="Rambo T."/>
            <person name="Currie J."/>
            <person name="Collura K."/>
            <person name="Luo M."/>
            <person name="Yang T."/>
            <person name="Ammiraju J.S.S."/>
            <person name="Engler F."/>
            <person name="Soderlund C."/>
            <person name="Wing R.A."/>
            <person name="Palmer L.E."/>
            <person name="de la Bastide M."/>
            <person name="Spiegel L."/>
            <person name="Nascimento L."/>
            <person name="Zutavern T."/>
            <person name="O'Shaughnessy A."/>
            <person name="Dike S."/>
            <person name="Dedhia N."/>
            <person name="Preston R."/>
            <person name="Balija V."/>
            <person name="McCombie W.R."/>
            <person name="Chow T."/>
            <person name="Chen H."/>
            <person name="Chung M."/>
            <person name="Chen C."/>
            <person name="Shaw J."/>
            <person name="Wu H."/>
            <person name="Hsiao K."/>
            <person name="Chao Y."/>
            <person name="Chu M."/>
            <person name="Cheng C."/>
            <person name="Hour A."/>
            <person name="Lee P."/>
            <person name="Lin S."/>
            <person name="Lin Y."/>
            <person name="Liou J."/>
            <person name="Liu S."/>
            <person name="Hsing Y."/>
            <person name="Raghuvanshi S."/>
            <person name="Mohanty A."/>
            <person name="Bharti A.K."/>
            <person name="Gaur A."/>
            <person name="Gupta V."/>
            <person name="Kumar D."/>
            <person name="Ravi V."/>
            <person name="Vij S."/>
            <person name="Kapur A."/>
            <person name="Khurana P."/>
            <person name="Khurana P."/>
            <person name="Khurana J.P."/>
            <person name="Tyagi A.K."/>
            <person name="Gaikwad K."/>
            <person name="Singh A."/>
            <person name="Dalal V."/>
            <person name="Srivastava S."/>
            <person name="Dixit A."/>
            <person name="Pal A.K."/>
            <person name="Ghazi I.A."/>
            <person name="Yadav M."/>
            <person name="Pandit A."/>
            <person name="Bhargava A."/>
            <person name="Sureshbabu K."/>
            <person name="Batra K."/>
            <person name="Sharma T.R."/>
            <person name="Mohapatra T."/>
            <person name="Singh N.K."/>
            <person name="Messing J."/>
            <person name="Nelson A.B."/>
            <person name="Fuks G."/>
            <person name="Kavchok S."/>
            <person name="Keizer G."/>
            <person name="Linton E."/>
            <person name="Llaca V."/>
            <person name="Song R."/>
            <person name="Tanyolac B."/>
            <person name="Young S."/>
            <person name="Ho-Il K."/>
            <person name="Hahn J.H."/>
            <person name="Sangsakoo G."/>
            <person name="Vanavichit A."/>
            <person name="de Mattos Luiz.A.T."/>
            <person name="Zimmer P.D."/>
            <person name="Malone G."/>
            <person name="Dellagostin O."/>
            <person name="de Oliveira A.C."/>
            <person name="Bevan M."/>
            <person name="Bancroft I."/>
            <person name="Minx P."/>
            <person name="Cordum H."/>
            <person name="Wilson R."/>
            <person name="Cheng Z."/>
            <person name="Jin W."/>
            <person name="Jiang J."/>
            <person name="Leong S.A."/>
            <person name="Iwama H."/>
            <person name="Gojobori T."/>
            <person name="Itoh T."/>
            <person name="Niimura Y."/>
            <person name="Fujii Y."/>
            <person name="Habara T."/>
            <person name="Sakai H."/>
            <person name="Sato Y."/>
            <person name="Wilson G."/>
            <person name="Kumar K."/>
            <person name="McCouch S."/>
            <person name="Juretic N."/>
            <person name="Hoen D."/>
            <person name="Wright S."/>
            <person name="Bruskiewich R."/>
            <person name="Bureau T."/>
            <person name="Miyao A."/>
            <person name="Hirochika H."/>
            <person name="Nishikawa T."/>
            <person name="Kadowaki K."/>
            <person name="Sugiura M."/>
            <person name="Burr B."/>
            <person name="Sasaki T."/>
        </authorList>
    </citation>
    <scope>NUCLEOTIDE SEQUENCE [LARGE SCALE GENOMIC DNA]</scope>
    <source>
        <strain evidence="2">cv. Nipponbare</strain>
    </source>
</reference>
<reference evidence="1 2" key="3">
    <citation type="journal article" date="2013" name="Rice">
        <title>Improvement of the Oryza sativa Nipponbare reference genome using next generation sequence and optical map data.</title>
        <authorList>
            <person name="Kawahara Y."/>
            <person name="de la Bastide M."/>
            <person name="Hamilton J.P."/>
            <person name="Kanamori H."/>
            <person name="McCombie W.R."/>
            <person name="Ouyang S."/>
            <person name="Schwartz D.C."/>
            <person name="Tanaka T."/>
            <person name="Wu J."/>
            <person name="Zhou S."/>
            <person name="Childs K.L."/>
            <person name="Davidson R.M."/>
            <person name="Lin H."/>
            <person name="Quesada-Ocampo L."/>
            <person name="Vaillancourt B."/>
            <person name="Sakai H."/>
            <person name="Lee S.S."/>
            <person name="Kim J."/>
            <person name="Numa H."/>
            <person name="Itoh T."/>
            <person name="Buell C.R."/>
            <person name="Matsumoto T."/>
        </authorList>
    </citation>
    <scope>NUCLEOTIDE SEQUENCE [LARGE SCALE GENOMIC DNA]</scope>
    <source>
        <strain evidence="2">cv. Nipponbare</strain>
    </source>
</reference>
<evidence type="ECO:0000313" key="1">
    <source>
        <dbReference type="EMBL" id="BAS85892.1"/>
    </source>
</evidence>
<dbReference type="PaxDb" id="39947-A0A0P0W2E9"/>
<keyword evidence="2" id="KW-1185">Reference proteome</keyword>
<gene>
    <name evidence="1" type="ordered locus">Os03g0697466</name>
    <name evidence="1" type="ORF">OSNPB_030697466</name>
</gene>
<evidence type="ECO:0000313" key="2">
    <source>
        <dbReference type="Proteomes" id="UP000059680"/>
    </source>
</evidence>
<reference evidence="1 2" key="2">
    <citation type="journal article" date="2013" name="Plant Cell Physiol.">
        <title>Rice Annotation Project Database (RAP-DB): an integrative and interactive database for rice genomics.</title>
        <authorList>
            <person name="Sakai H."/>
            <person name="Lee S.S."/>
            <person name="Tanaka T."/>
            <person name="Numa H."/>
            <person name="Kim J."/>
            <person name="Kawahara Y."/>
            <person name="Wakimoto H."/>
            <person name="Yang C.C."/>
            <person name="Iwamoto M."/>
            <person name="Abe T."/>
            <person name="Yamada Y."/>
            <person name="Muto A."/>
            <person name="Inokuchi H."/>
            <person name="Ikemura T."/>
            <person name="Matsumoto T."/>
            <person name="Sasaki T."/>
            <person name="Itoh T."/>
        </authorList>
    </citation>
    <scope>NUCLEOTIDE SEQUENCE [LARGE SCALE GENOMIC DNA]</scope>
    <source>
        <strain evidence="2">cv. Nipponbare</strain>
    </source>
</reference>
<accession>A0A0P0W2E9</accession>